<evidence type="ECO:0000313" key="1">
    <source>
        <dbReference type="EMBL" id="GAF84253.1"/>
    </source>
</evidence>
<name>X0SSV4_9ZZZZ</name>
<dbReference type="EMBL" id="BARS01000932">
    <property type="protein sequence ID" value="GAF84253.1"/>
    <property type="molecule type" value="Genomic_DNA"/>
</dbReference>
<comment type="caution">
    <text evidence="1">The sequence shown here is derived from an EMBL/GenBank/DDBJ whole genome shotgun (WGS) entry which is preliminary data.</text>
</comment>
<accession>X0SSV4</accession>
<proteinExistence type="predicted"/>
<dbReference type="AlphaFoldDB" id="X0SSV4"/>
<protein>
    <submittedName>
        <fullName evidence="1">Uncharacterized protein</fullName>
    </submittedName>
</protein>
<sequence>MPKKKTTKKATKKTTEKKTLADFGSMTKVTEMTAELLWNRVEKTPNFVKFQVEDNDLIASWKKSDKCRYIPKKHPFSGAKTIQMTLEVIEMAGEDE</sequence>
<reference evidence="1" key="1">
    <citation type="journal article" date="2014" name="Front. Microbiol.">
        <title>High frequency of phylogenetically diverse reductive dehalogenase-homologous genes in deep subseafloor sedimentary metagenomes.</title>
        <authorList>
            <person name="Kawai M."/>
            <person name="Futagami T."/>
            <person name="Toyoda A."/>
            <person name="Takaki Y."/>
            <person name="Nishi S."/>
            <person name="Hori S."/>
            <person name="Arai W."/>
            <person name="Tsubouchi T."/>
            <person name="Morono Y."/>
            <person name="Uchiyama I."/>
            <person name="Ito T."/>
            <person name="Fujiyama A."/>
            <person name="Inagaki F."/>
            <person name="Takami H."/>
        </authorList>
    </citation>
    <scope>NUCLEOTIDE SEQUENCE</scope>
    <source>
        <strain evidence="1">Expedition CK06-06</strain>
    </source>
</reference>
<gene>
    <name evidence="1" type="ORF">S01H1_02021</name>
</gene>
<organism evidence="1">
    <name type="scientific">marine sediment metagenome</name>
    <dbReference type="NCBI Taxonomy" id="412755"/>
    <lineage>
        <taxon>unclassified sequences</taxon>
        <taxon>metagenomes</taxon>
        <taxon>ecological metagenomes</taxon>
    </lineage>
</organism>